<dbReference type="InterPro" id="IPR045584">
    <property type="entry name" value="Pilin-like"/>
</dbReference>
<dbReference type="AlphaFoldDB" id="A0A7X1E3B3"/>
<dbReference type="Pfam" id="PF07963">
    <property type="entry name" value="N_methyl"/>
    <property type="match status" value="1"/>
</dbReference>
<evidence type="ECO:0000313" key="3">
    <source>
        <dbReference type="EMBL" id="MBC2600798.1"/>
    </source>
</evidence>
<keyword evidence="2" id="KW-0812">Transmembrane</keyword>
<keyword evidence="1" id="KW-0488">Methylation</keyword>
<dbReference type="EMBL" id="JACHVA010000036">
    <property type="protein sequence ID" value="MBC2600798.1"/>
    <property type="molecule type" value="Genomic_DNA"/>
</dbReference>
<dbReference type="PROSITE" id="PS00409">
    <property type="entry name" value="PROKAR_NTER_METHYL"/>
    <property type="match status" value="1"/>
</dbReference>
<dbReference type="NCBIfam" id="TIGR02532">
    <property type="entry name" value="IV_pilin_GFxxxE"/>
    <property type="match status" value="1"/>
</dbReference>
<dbReference type="InterPro" id="IPR012902">
    <property type="entry name" value="N_methyl_site"/>
</dbReference>
<dbReference type="RefSeq" id="WP_185691536.1">
    <property type="nucleotide sequence ID" value="NZ_JACHVA010000036.1"/>
</dbReference>
<name>A0A7X1E3B3_9BACT</name>
<dbReference type="Gene3D" id="3.30.700.10">
    <property type="entry name" value="Glycoprotein, Type 4 Pilin"/>
    <property type="match status" value="1"/>
</dbReference>
<reference evidence="3 4" key="1">
    <citation type="submission" date="2020-07" db="EMBL/GenBank/DDBJ databases">
        <authorList>
            <person name="Feng X."/>
        </authorList>
    </citation>
    <scope>NUCLEOTIDE SEQUENCE [LARGE SCALE GENOMIC DNA]</scope>
    <source>
        <strain evidence="3 4">JCM14086</strain>
    </source>
</reference>
<keyword evidence="4" id="KW-1185">Reference proteome</keyword>
<protein>
    <submittedName>
        <fullName evidence="3">Prepilin-type N-terminal cleavage/methylation domain-containing protein</fullName>
    </submittedName>
</protein>
<dbReference type="InterPro" id="IPR000983">
    <property type="entry name" value="Bac_GSPG_pilin"/>
</dbReference>
<dbReference type="PRINTS" id="PR00813">
    <property type="entry name" value="BCTERIALGSPG"/>
</dbReference>
<feature type="transmembrane region" description="Helical" evidence="2">
    <location>
        <begin position="20"/>
        <end position="42"/>
    </location>
</feature>
<proteinExistence type="predicted"/>
<evidence type="ECO:0000256" key="2">
    <source>
        <dbReference type="SAM" id="Phobius"/>
    </source>
</evidence>
<organism evidence="3 4">
    <name type="scientific">Puniceicoccus vermicola</name>
    <dbReference type="NCBI Taxonomy" id="388746"/>
    <lineage>
        <taxon>Bacteria</taxon>
        <taxon>Pseudomonadati</taxon>
        <taxon>Verrucomicrobiota</taxon>
        <taxon>Opitutia</taxon>
        <taxon>Puniceicoccales</taxon>
        <taxon>Puniceicoccaceae</taxon>
        <taxon>Puniceicoccus</taxon>
    </lineage>
</organism>
<evidence type="ECO:0000256" key="1">
    <source>
        <dbReference type="ARBA" id="ARBA00022481"/>
    </source>
</evidence>
<keyword evidence="2" id="KW-1133">Transmembrane helix</keyword>
<evidence type="ECO:0000313" key="4">
    <source>
        <dbReference type="Proteomes" id="UP000525652"/>
    </source>
</evidence>
<gene>
    <name evidence="3" type="ORF">H5P30_03270</name>
</gene>
<dbReference type="GO" id="GO:0015628">
    <property type="term" value="P:protein secretion by the type II secretion system"/>
    <property type="evidence" value="ECO:0007669"/>
    <property type="project" value="InterPro"/>
</dbReference>
<dbReference type="PANTHER" id="PTHR30093">
    <property type="entry name" value="GENERAL SECRETION PATHWAY PROTEIN G"/>
    <property type="match status" value="1"/>
</dbReference>
<dbReference type="Proteomes" id="UP000525652">
    <property type="component" value="Unassembled WGS sequence"/>
</dbReference>
<keyword evidence="2" id="KW-0472">Membrane</keyword>
<sequence length="227" mass="25220">MPRKSRFIRFVSRGFTLVELLVVVAVLGVLASILLPVIGSMVDRSRMVKATSNIRSLVQAQNLYANDHRGFYTPFYKAPVNTTTWQAALLPYLYDVEGTNQNMKPIREMGGGVYQVPEVDSRDPEYEYAKSIALNWSLYGGPSGGGGWFGNRQNVPRPGSIILLGEIEPRNTDSMVPFEINGAHPGLRRDGGTKALIGFCDGHVEALTAAELAYQGVDKEENPWRWW</sequence>
<comment type="caution">
    <text evidence="3">The sequence shown here is derived from an EMBL/GenBank/DDBJ whole genome shotgun (WGS) entry which is preliminary data.</text>
</comment>
<dbReference type="GO" id="GO:0015627">
    <property type="term" value="C:type II protein secretion system complex"/>
    <property type="evidence" value="ECO:0007669"/>
    <property type="project" value="InterPro"/>
</dbReference>
<dbReference type="SUPFAM" id="SSF54523">
    <property type="entry name" value="Pili subunits"/>
    <property type="match status" value="1"/>
</dbReference>
<accession>A0A7X1E3B3</accession>